<gene>
    <name evidence="7" type="ORF">SAMN04489717_0797</name>
</gene>
<feature type="transmembrane region" description="Helical" evidence="5">
    <location>
        <begin position="93"/>
        <end position="111"/>
    </location>
</feature>
<proteinExistence type="predicted"/>
<feature type="transmembrane region" description="Helical" evidence="5">
    <location>
        <begin position="371"/>
        <end position="392"/>
    </location>
</feature>
<name>A0A1H1MET3_9ACTN</name>
<dbReference type="AlphaFoldDB" id="A0A1H1MET3"/>
<dbReference type="GO" id="GO:0046943">
    <property type="term" value="F:carboxylic acid transmembrane transporter activity"/>
    <property type="evidence" value="ECO:0007669"/>
    <property type="project" value="TreeGrafter"/>
</dbReference>
<keyword evidence="3 5" id="KW-1133">Transmembrane helix</keyword>
<keyword evidence="8" id="KW-1185">Reference proteome</keyword>
<dbReference type="Gene3D" id="1.20.1250.20">
    <property type="entry name" value="MFS general substrate transporter like domains"/>
    <property type="match status" value="1"/>
</dbReference>
<reference evidence="7 8" key="1">
    <citation type="submission" date="2016-10" db="EMBL/GenBank/DDBJ databases">
        <authorList>
            <person name="de Groot N.N."/>
        </authorList>
    </citation>
    <scope>NUCLEOTIDE SEQUENCE [LARGE SCALE GENOMIC DNA]</scope>
    <source>
        <strain evidence="7 8">DSM 22024</strain>
    </source>
</reference>
<organism evidence="7 8">
    <name type="scientific">Actinopolymorpha singaporensis</name>
    <dbReference type="NCBI Taxonomy" id="117157"/>
    <lineage>
        <taxon>Bacteria</taxon>
        <taxon>Bacillati</taxon>
        <taxon>Actinomycetota</taxon>
        <taxon>Actinomycetes</taxon>
        <taxon>Propionibacteriales</taxon>
        <taxon>Actinopolymorphaceae</taxon>
        <taxon>Actinopolymorpha</taxon>
    </lineage>
</organism>
<evidence type="ECO:0000256" key="4">
    <source>
        <dbReference type="ARBA" id="ARBA00023136"/>
    </source>
</evidence>
<dbReference type="PANTHER" id="PTHR23508">
    <property type="entry name" value="CARBOXYLIC ACID TRANSPORTER PROTEIN HOMOLOG"/>
    <property type="match status" value="1"/>
</dbReference>
<evidence type="ECO:0000313" key="8">
    <source>
        <dbReference type="Proteomes" id="UP000198983"/>
    </source>
</evidence>
<evidence type="ECO:0000259" key="6">
    <source>
        <dbReference type="PROSITE" id="PS50850"/>
    </source>
</evidence>
<feature type="transmembrane region" description="Helical" evidence="5">
    <location>
        <begin position="34"/>
        <end position="54"/>
    </location>
</feature>
<dbReference type="InterPro" id="IPR005829">
    <property type="entry name" value="Sugar_transporter_CS"/>
</dbReference>
<evidence type="ECO:0000256" key="2">
    <source>
        <dbReference type="ARBA" id="ARBA00022692"/>
    </source>
</evidence>
<evidence type="ECO:0000256" key="3">
    <source>
        <dbReference type="ARBA" id="ARBA00022989"/>
    </source>
</evidence>
<accession>A0A1H1MET3</accession>
<feature type="transmembrane region" description="Helical" evidence="5">
    <location>
        <begin position="279"/>
        <end position="301"/>
    </location>
</feature>
<dbReference type="Pfam" id="PF07690">
    <property type="entry name" value="MFS_1"/>
    <property type="match status" value="1"/>
</dbReference>
<feature type="domain" description="Major facilitator superfamily (MFS) profile" evidence="6">
    <location>
        <begin position="22"/>
        <end position="422"/>
    </location>
</feature>
<evidence type="ECO:0000313" key="7">
    <source>
        <dbReference type="EMBL" id="SDR85313.1"/>
    </source>
</evidence>
<feature type="transmembrane region" description="Helical" evidence="5">
    <location>
        <begin position="308"/>
        <end position="340"/>
    </location>
</feature>
<dbReference type="InterPro" id="IPR011701">
    <property type="entry name" value="MFS"/>
</dbReference>
<dbReference type="OrthoDB" id="9787026at2"/>
<dbReference type="InterPro" id="IPR020846">
    <property type="entry name" value="MFS_dom"/>
</dbReference>
<dbReference type="EMBL" id="LT629732">
    <property type="protein sequence ID" value="SDR85313.1"/>
    <property type="molecule type" value="Genomic_DNA"/>
</dbReference>
<keyword evidence="4 5" id="KW-0472">Membrane</keyword>
<evidence type="ECO:0000256" key="1">
    <source>
        <dbReference type="ARBA" id="ARBA00004651"/>
    </source>
</evidence>
<dbReference type="STRING" id="117157.SAMN04489717_0797"/>
<protein>
    <submittedName>
        <fullName evidence="7">MFS transporter, SP family, inositol transporter</fullName>
    </submittedName>
</protein>
<dbReference type="InterPro" id="IPR036259">
    <property type="entry name" value="MFS_trans_sf"/>
</dbReference>
<dbReference type="PANTHER" id="PTHR23508:SF10">
    <property type="entry name" value="CARBOXYLIC ACID TRANSPORTER PROTEIN HOMOLOG"/>
    <property type="match status" value="1"/>
</dbReference>
<feature type="transmembrane region" description="Helical" evidence="5">
    <location>
        <begin position="179"/>
        <end position="198"/>
    </location>
</feature>
<dbReference type="GO" id="GO:0005886">
    <property type="term" value="C:plasma membrane"/>
    <property type="evidence" value="ECO:0007669"/>
    <property type="project" value="UniProtKB-SubCell"/>
</dbReference>
<dbReference type="Proteomes" id="UP000198983">
    <property type="component" value="Chromosome I"/>
</dbReference>
<feature type="transmembrane region" description="Helical" evidence="5">
    <location>
        <begin position="60"/>
        <end position="81"/>
    </location>
</feature>
<comment type="subcellular location">
    <subcellularLocation>
        <location evidence="1">Cell membrane</location>
        <topology evidence="1">Multi-pass membrane protein</topology>
    </subcellularLocation>
</comment>
<dbReference type="CDD" id="cd17316">
    <property type="entry name" value="MFS_SV2_like"/>
    <property type="match status" value="1"/>
</dbReference>
<keyword evidence="2 5" id="KW-0812">Transmembrane</keyword>
<feature type="transmembrane region" description="Helical" evidence="5">
    <location>
        <begin position="117"/>
        <end position="139"/>
    </location>
</feature>
<sequence length="437" mass="46603">MVTVSTTRGAQVKDDEALDRRHWRWAVLASMADYIDAGSIVAGSAGLALWASAYNLSSGAVGLIAAFSSNAISAGVGCLIGGWLGDRIGRKRVYQWDLLVYAFGTLFVIFSPSLPGLLVGFVIVGLAVGADIPTSWTLIAEFSPARARGRLLGLTNVFWSLGPVLTLALAWALAPLGVLGIRIVFAHLLVVALVTWFFRRGMVESERWRNAGRSAGQAVAGGARQATMRLRDFTTRANLRAFAFVFAMFLPWNLVAGTAGFFFPYILRTVGGAGQGTSVALQAMGFLIVSITTSVVFMPLSDTRHRRLLFGIGAALQAIAYGVLFTFPLGVTVAVVYLVVNNLGSGFGQGPFFRVWSTELFPTPIRASSQALLYGVVRILIGGWSFVVPVLAATGFHTLALILLLLLVASGVVGLVFMPRTAGKTLEEIQAERAAAR</sequence>
<feature type="transmembrane region" description="Helical" evidence="5">
    <location>
        <begin position="151"/>
        <end position="173"/>
    </location>
</feature>
<dbReference type="PROSITE" id="PS50850">
    <property type="entry name" value="MFS"/>
    <property type="match status" value="1"/>
</dbReference>
<evidence type="ECO:0000256" key="5">
    <source>
        <dbReference type="SAM" id="Phobius"/>
    </source>
</evidence>
<dbReference type="PROSITE" id="PS00217">
    <property type="entry name" value="SUGAR_TRANSPORT_2"/>
    <property type="match status" value="1"/>
</dbReference>
<feature type="transmembrane region" description="Helical" evidence="5">
    <location>
        <begin position="241"/>
        <end position="267"/>
    </location>
</feature>
<feature type="transmembrane region" description="Helical" evidence="5">
    <location>
        <begin position="399"/>
        <end position="418"/>
    </location>
</feature>
<dbReference type="SUPFAM" id="SSF103473">
    <property type="entry name" value="MFS general substrate transporter"/>
    <property type="match status" value="1"/>
</dbReference>